<dbReference type="SUPFAM" id="SSF53738">
    <property type="entry name" value="Phosphoglucomutase, first 3 domains"/>
    <property type="match status" value="2"/>
</dbReference>
<evidence type="ECO:0000313" key="10">
    <source>
        <dbReference type="Proteomes" id="UP000000263"/>
    </source>
</evidence>
<dbReference type="EMBL" id="CP000804">
    <property type="protein sequence ID" value="ABU58790.1"/>
    <property type="molecule type" value="Genomic_DNA"/>
</dbReference>
<sequence>MHTTRYTYCWEGVVAADFTLGAVRRRYPALADLLNARGWSCLVAYDTRFLSAQIAADCYQGLRALGARVVLSSTPLPRPAVDVALDQGVADCAVIVSAGNRDYWSNGLIIIAPAPGLDPFVDGDLPAECPPFPSEPSDADVIDVRRTYIESLRQTVDIDLARQTSLTIFVDAMNGTTGGIIPATLGDGAQTKTIEINREADAWFGRQAPHPHTASLVRLRKLVRESDSHLGVALSADGRALGVVDNDGELAPHLDIALLLAQYLNRQYRWRGLVIVPAPAASAAWVRAWEAQTGLSVEFAERSATRIAEARAAHQLLIGVTEDGQPTFGRNGGIGDAPLAALLLIELVARRNVKLRVLREKLRQSPGM</sequence>
<dbReference type="KEGG" id="rca:Rcas_2719"/>
<feature type="domain" description="Alpha-D-phosphohexomutase alpha/beta/alpha" evidence="8">
    <location>
        <begin position="147"/>
        <end position="248"/>
    </location>
</feature>
<dbReference type="eggNOG" id="COG1109">
    <property type="taxonomic scope" value="Bacteria"/>
</dbReference>
<evidence type="ECO:0000313" key="9">
    <source>
        <dbReference type="EMBL" id="ABU58790.1"/>
    </source>
</evidence>
<dbReference type="GO" id="GO:0005975">
    <property type="term" value="P:carbohydrate metabolic process"/>
    <property type="evidence" value="ECO:0007669"/>
    <property type="project" value="InterPro"/>
</dbReference>
<evidence type="ECO:0000256" key="1">
    <source>
        <dbReference type="ARBA" id="ARBA00001946"/>
    </source>
</evidence>
<keyword evidence="3" id="KW-0597">Phosphoprotein</keyword>
<dbReference type="RefSeq" id="WP_012121214.1">
    <property type="nucleotide sequence ID" value="NC_009767.1"/>
</dbReference>
<evidence type="ECO:0000256" key="2">
    <source>
        <dbReference type="ARBA" id="ARBA00010231"/>
    </source>
</evidence>
<dbReference type="Gene3D" id="3.40.120.10">
    <property type="entry name" value="Alpha-D-Glucose-1,6-Bisphosphate, subunit A, domain 3"/>
    <property type="match status" value="3"/>
</dbReference>
<evidence type="ECO:0000256" key="3">
    <source>
        <dbReference type="ARBA" id="ARBA00022553"/>
    </source>
</evidence>
<dbReference type="Pfam" id="PF02878">
    <property type="entry name" value="PGM_PMM_I"/>
    <property type="match status" value="1"/>
</dbReference>
<dbReference type="InterPro" id="IPR005844">
    <property type="entry name" value="A-D-PHexomutase_a/b/a-I"/>
</dbReference>
<keyword evidence="4" id="KW-0479">Metal-binding</keyword>
<evidence type="ECO:0000259" key="7">
    <source>
        <dbReference type="Pfam" id="PF02878"/>
    </source>
</evidence>
<reference evidence="9 10" key="1">
    <citation type="submission" date="2007-08" db="EMBL/GenBank/DDBJ databases">
        <title>Complete sequence of Roseiflexus castenholzii DSM 13941.</title>
        <authorList>
            <consortium name="US DOE Joint Genome Institute"/>
            <person name="Copeland A."/>
            <person name="Lucas S."/>
            <person name="Lapidus A."/>
            <person name="Barry K."/>
            <person name="Glavina del Rio T."/>
            <person name="Dalin E."/>
            <person name="Tice H."/>
            <person name="Pitluck S."/>
            <person name="Thompson L.S."/>
            <person name="Brettin T."/>
            <person name="Bruce D."/>
            <person name="Detter J.C."/>
            <person name="Han C."/>
            <person name="Tapia R."/>
            <person name="Schmutz J."/>
            <person name="Larimer F."/>
            <person name="Land M."/>
            <person name="Hauser L."/>
            <person name="Kyrpides N."/>
            <person name="Mikhailova N."/>
            <person name="Bryant D.A."/>
            <person name="Hanada S."/>
            <person name="Tsukatani Y."/>
            <person name="Richardson P."/>
        </authorList>
    </citation>
    <scope>NUCLEOTIDE SEQUENCE [LARGE SCALE GENOMIC DNA]</scope>
    <source>
        <strain evidence="10">DSM 13941 / HLO8</strain>
    </source>
</reference>
<comment type="similarity">
    <text evidence="2">Belongs to the phosphohexose mutase family.</text>
</comment>
<name>A7NML9_ROSCS</name>
<comment type="cofactor">
    <cofactor evidence="1">
        <name>Mg(2+)</name>
        <dbReference type="ChEBI" id="CHEBI:18420"/>
    </cofactor>
</comment>
<keyword evidence="10" id="KW-1185">Reference proteome</keyword>
<keyword evidence="5" id="KW-0460">Magnesium</keyword>
<protein>
    <submittedName>
        <fullName evidence="9">Phosphoglucomutase/phosphomannomutase alpha/beta/alpha domain II</fullName>
    </submittedName>
</protein>
<feature type="domain" description="Alpha-D-phosphohexomutase alpha/beta/alpha" evidence="7">
    <location>
        <begin position="6"/>
        <end position="108"/>
    </location>
</feature>
<evidence type="ECO:0000256" key="4">
    <source>
        <dbReference type="ARBA" id="ARBA00022723"/>
    </source>
</evidence>
<dbReference type="PANTHER" id="PTHR43771:SF2">
    <property type="entry name" value="PHOSPHOMANNOMUTASE_PHOSPHOGLUCOMUTASE"/>
    <property type="match status" value="1"/>
</dbReference>
<dbReference type="InterPro" id="IPR016055">
    <property type="entry name" value="A-D-PHexomutase_a/b/a-I/II/III"/>
</dbReference>
<organism evidence="9 10">
    <name type="scientific">Roseiflexus castenholzii (strain DSM 13941 / HLO8)</name>
    <dbReference type="NCBI Taxonomy" id="383372"/>
    <lineage>
        <taxon>Bacteria</taxon>
        <taxon>Bacillati</taxon>
        <taxon>Chloroflexota</taxon>
        <taxon>Chloroflexia</taxon>
        <taxon>Chloroflexales</taxon>
        <taxon>Roseiflexineae</taxon>
        <taxon>Roseiflexaceae</taxon>
        <taxon>Roseiflexus</taxon>
    </lineage>
</organism>
<dbReference type="InterPro" id="IPR005845">
    <property type="entry name" value="A-D-PHexomutase_a/b/a-II"/>
</dbReference>
<gene>
    <name evidence="9" type="ordered locus">Rcas_2719</name>
</gene>
<dbReference type="OrthoDB" id="9806956at2"/>
<evidence type="ECO:0000259" key="8">
    <source>
        <dbReference type="Pfam" id="PF02879"/>
    </source>
</evidence>
<dbReference type="GO" id="GO:0046872">
    <property type="term" value="F:metal ion binding"/>
    <property type="evidence" value="ECO:0007669"/>
    <property type="project" value="UniProtKB-KW"/>
</dbReference>
<evidence type="ECO:0000256" key="5">
    <source>
        <dbReference type="ARBA" id="ARBA00022842"/>
    </source>
</evidence>
<evidence type="ECO:0000256" key="6">
    <source>
        <dbReference type="ARBA" id="ARBA00023235"/>
    </source>
</evidence>
<dbReference type="AlphaFoldDB" id="A7NML9"/>
<accession>A7NML9</accession>
<dbReference type="Pfam" id="PF02879">
    <property type="entry name" value="PGM_PMM_II"/>
    <property type="match status" value="1"/>
</dbReference>
<dbReference type="HOGENOM" id="CLU_747400_0_0_0"/>
<dbReference type="PANTHER" id="PTHR43771">
    <property type="entry name" value="PHOSPHOMANNOMUTASE"/>
    <property type="match status" value="1"/>
</dbReference>
<dbReference type="Proteomes" id="UP000000263">
    <property type="component" value="Chromosome"/>
</dbReference>
<proteinExistence type="inferred from homology"/>
<dbReference type="STRING" id="383372.Rcas_2719"/>
<keyword evidence="6" id="KW-0413">Isomerase</keyword>
<dbReference type="GO" id="GO:0016868">
    <property type="term" value="F:intramolecular phosphotransferase activity"/>
    <property type="evidence" value="ECO:0007669"/>
    <property type="project" value="InterPro"/>
</dbReference>